<gene>
    <name evidence="1" type="ORF">Pla110_40930</name>
</gene>
<accession>A0A518CSY4</accession>
<name>A0A518CSY4_9PLAN</name>
<dbReference type="Proteomes" id="UP000317178">
    <property type="component" value="Chromosome"/>
</dbReference>
<dbReference type="EMBL" id="CP036281">
    <property type="protein sequence ID" value="QDU82338.1"/>
    <property type="molecule type" value="Genomic_DNA"/>
</dbReference>
<keyword evidence="2" id="KW-1185">Reference proteome</keyword>
<sequence>MIASVVVTFENECDEQPVILETLASHPQIEIGHCLPGNSRVPMTIEAENPKELETVTHHLQDHPQVRFVDVVYVHYEDVSEQING</sequence>
<evidence type="ECO:0000313" key="1">
    <source>
        <dbReference type="EMBL" id="QDU82338.1"/>
    </source>
</evidence>
<evidence type="ECO:0000313" key="2">
    <source>
        <dbReference type="Proteomes" id="UP000317178"/>
    </source>
</evidence>
<evidence type="ECO:0008006" key="3">
    <source>
        <dbReference type="Google" id="ProtNLM"/>
    </source>
</evidence>
<dbReference type="AlphaFoldDB" id="A0A518CSY4"/>
<protein>
    <recommendedName>
        <fullName evidence="3">Chaperone NapD</fullName>
    </recommendedName>
</protein>
<reference evidence="1 2" key="1">
    <citation type="submission" date="2019-02" db="EMBL/GenBank/DDBJ databases">
        <title>Deep-cultivation of Planctomycetes and their phenomic and genomic characterization uncovers novel biology.</title>
        <authorList>
            <person name="Wiegand S."/>
            <person name="Jogler M."/>
            <person name="Boedeker C."/>
            <person name="Pinto D."/>
            <person name="Vollmers J."/>
            <person name="Rivas-Marin E."/>
            <person name="Kohn T."/>
            <person name="Peeters S.H."/>
            <person name="Heuer A."/>
            <person name="Rast P."/>
            <person name="Oberbeckmann S."/>
            <person name="Bunk B."/>
            <person name="Jeske O."/>
            <person name="Meyerdierks A."/>
            <person name="Storesund J.E."/>
            <person name="Kallscheuer N."/>
            <person name="Luecker S."/>
            <person name="Lage O.M."/>
            <person name="Pohl T."/>
            <person name="Merkel B.J."/>
            <person name="Hornburger P."/>
            <person name="Mueller R.-W."/>
            <person name="Bruemmer F."/>
            <person name="Labrenz M."/>
            <person name="Spormann A.M."/>
            <person name="Op den Camp H."/>
            <person name="Overmann J."/>
            <person name="Amann R."/>
            <person name="Jetten M.S.M."/>
            <person name="Mascher T."/>
            <person name="Medema M.H."/>
            <person name="Devos D.P."/>
            <person name="Kaster A.-K."/>
            <person name="Ovreas L."/>
            <person name="Rohde M."/>
            <person name="Galperin M.Y."/>
            <person name="Jogler C."/>
        </authorList>
    </citation>
    <scope>NUCLEOTIDE SEQUENCE [LARGE SCALE GENOMIC DNA]</scope>
    <source>
        <strain evidence="1 2">Pla110</strain>
    </source>
</reference>
<organism evidence="1 2">
    <name type="scientific">Polystyrenella longa</name>
    <dbReference type="NCBI Taxonomy" id="2528007"/>
    <lineage>
        <taxon>Bacteria</taxon>
        <taxon>Pseudomonadati</taxon>
        <taxon>Planctomycetota</taxon>
        <taxon>Planctomycetia</taxon>
        <taxon>Planctomycetales</taxon>
        <taxon>Planctomycetaceae</taxon>
        <taxon>Polystyrenella</taxon>
    </lineage>
</organism>
<proteinExistence type="predicted"/>
<dbReference type="KEGG" id="plon:Pla110_40930"/>